<reference evidence="11" key="4">
    <citation type="journal article" date="2016" name="Gigascience">
        <title>De novo construction of an expanded transcriptome assembly for the western tarnished plant bug, Lygus hesperus.</title>
        <authorList>
            <person name="Tassone E.E."/>
            <person name="Geib S.M."/>
            <person name="Hall B."/>
            <person name="Fabrick J.A."/>
            <person name="Brent C.S."/>
            <person name="Hull J.J."/>
        </authorList>
    </citation>
    <scope>NUCLEOTIDE SEQUENCE</scope>
</reference>
<comment type="catalytic activity">
    <reaction evidence="7">
        <text>[protein]-L-isoaspartate + S-adenosyl-L-methionine = [protein]-L-isoaspartate alpha-methyl ester + S-adenosyl-L-homocysteine</text>
        <dbReference type="Rhea" id="RHEA:12705"/>
        <dbReference type="Rhea" id="RHEA-COMP:12143"/>
        <dbReference type="Rhea" id="RHEA-COMP:12144"/>
        <dbReference type="ChEBI" id="CHEBI:57856"/>
        <dbReference type="ChEBI" id="CHEBI:59789"/>
        <dbReference type="ChEBI" id="CHEBI:90596"/>
        <dbReference type="ChEBI" id="CHEBI:90598"/>
        <dbReference type="EC" id="2.1.1.77"/>
    </reaction>
    <physiologicalReaction direction="left-to-right" evidence="7">
        <dbReference type="Rhea" id="RHEA:12706"/>
    </physiologicalReaction>
</comment>
<dbReference type="EMBL" id="GBRD01002942">
    <property type="protein sequence ID" value="JAG62879.1"/>
    <property type="molecule type" value="Transcribed_RNA"/>
</dbReference>
<dbReference type="InterPro" id="IPR000682">
    <property type="entry name" value="PCMT"/>
</dbReference>
<keyword evidence="6 8" id="KW-0949">S-adenosyl-L-methionine</keyword>
<reference evidence="10" key="3">
    <citation type="submission" date="2014-09" db="EMBL/GenBank/DDBJ databases">
        <authorList>
            <person name="Magalhaes I.L.F."/>
            <person name="Oliveira U."/>
            <person name="Santos F.R."/>
            <person name="Vidigal T.H.D.A."/>
            <person name="Brescovit A.D."/>
            <person name="Santos A.J."/>
        </authorList>
    </citation>
    <scope>NUCLEOTIDE SEQUENCE</scope>
</reference>
<dbReference type="NCBIfam" id="TIGR00080">
    <property type="entry name" value="pimt"/>
    <property type="match status" value="1"/>
</dbReference>
<dbReference type="SUPFAM" id="SSF53335">
    <property type="entry name" value="S-adenosyl-L-methionine-dependent methyltransferases"/>
    <property type="match status" value="1"/>
</dbReference>
<dbReference type="PANTHER" id="PTHR11579:SF0">
    <property type="entry name" value="PROTEIN-L-ISOASPARTATE(D-ASPARTATE) O-METHYLTRANSFERASE"/>
    <property type="match status" value="1"/>
</dbReference>
<evidence type="ECO:0000313" key="11">
    <source>
        <dbReference type="EMBL" id="JAQ15511.1"/>
    </source>
</evidence>
<dbReference type="GO" id="GO:0032259">
    <property type="term" value="P:methylation"/>
    <property type="evidence" value="ECO:0007669"/>
    <property type="project" value="UniProtKB-KW"/>
</dbReference>
<keyword evidence="5 8" id="KW-0808">Transferase</keyword>
<dbReference type="PANTHER" id="PTHR11579">
    <property type="entry name" value="PROTEIN-L-ISOASPARTATE O-METHYLTRANSFERASE"/>
    <property type="match status" value="1"/>
</dbReference>
<dbReference type="CDD" id="cd02440">
    <property type="entry name" value="AdoMet_MTases"/>
    <property type="match status" value="1"/>
</dbReference>
<dbReference type="GO" id="GO:0004719">
    <property type="term" value="F:protein-L-isoaspartate (D-aspartate) O-methyltransferase activity"/>
    <property type="evidence" value="ECO:0007669"/>
    <property type="project" value="UniProtKB-UniRule"/>
</dbReference>
<evidence type="ECO:0000313" key="10">
    <source>
        <dbReference type="EMBL" id="JAG62879.1"/>
    </source>
</evidence>
<evidence type="ECO:0000256" key="8">
    <source>
        <dbReference type="RuleBase" id="RU003802"/>
    </source>
</evidence>
<dbReference type="GO" id="GO:0005737">
    <property type="term" value="C:cytoplasm"/>
    <property type="evidence" value="ECO:0007669"/>
    <property type="project" value="UniProtKB-SubCell"/>
</dbReference>
<evidence type="ECO:0000256" key="7">
    <source>
        <dbReference type="ARBA" id="ARBA00035815"/>
    </source>
</evidence>
<protein>
    <recommendedName>
        <fullName evidence="8">Protein-L-isoaspartate O-methyltransferase</fullName>
        <ecNumber evidence="8">2.1.1.77</ecNumber>
    </recommendedName>
</protein>
<reference evidence="9" key="2">
    <citation type="submission" date="2014-07" db="EMBL/GenBank/DDBJ databases">
        <authorList>
            <person name="Hull J."/>
        </authorList>
    </citation>
    <scope>NUCLEOTIDE SEQUENCE</scope>
</reference>
<keyword evidence="3" id="KW-0963">Cytoplasm</keyword>
<evidence type="ECO:0000256" key="3">
    <source>
        <dbReference type="ARBA" id="ARBA00022490"/>
    </source>
</evidence>
<evidence type="ECO:0000256" key="2">
    <source>
        <dbReference type="ARBA" id="ARBA00005369"/>
    </source>
</evidence>
<evidence type="ECO:0000256" key="4">
    <source>
        <dbReference type="ARBA" id="ARBA00022603"/>
    </source>
</evidence>
<comment type="subcellular location">
    <subcellularLocation>
        <location evidence="1">Cytoplasm</location>
    </subcellularLocation>
</comment>
<dbReference type="FunFam" id="3.40.50.150:FF:000027">
    <property type="entry name" value="Protein-L-isoaspartate O-methyltransferase"/>
    <property type="match status" value="1"/>
</dbReference>
<evidence type="ECO:0000256" key="5">
    <source>
        <dbReference type="ARBA" id="ARBA00022679"/>
    </source>
</evidence>
<dbReference type="Gene3D" id="3.40.50.150">
    <property type="entry name" value="Vaccinia Virus protein VP39"/>
    <property type="match status" value="1"/>
</dbReference>
<proteinExistence type="inferred from homology"/>
<dbReference type="EMBL" id="GDHC01003118">
    <property type="protein sequence ID" value="JAQ15511.1"/>
    <property type="molecule type" value="Transcribed_RNA"/>
</dbReference>
<gene>
    <name evidence="9" type="primary">PCMT1_0</name>
    <name evidence="11" type="synonym">PCMT1_1</name>
    <name evidence="9" type="ORF">CM83_36939</name>
    <name evidence="11" type="ORF">g.42142</name>
</gene>
<comment type="similarity">
    <text evidence="2 8">Belongs to the methyltransferase superfamily. L-isoaspartyl/D-aspartyl protein methyltransferase family.</text>
</comment>
<evidence type="ECO:0000256" key="1">
    <source>
        <dbReference type="ARBA" id="ARBA00004496"/>
    </source>
</evidence>
<dbReference type="AlphaFoldDB" id="A0A0A9XVY5"/>
<organism evidence="9">
    <name type="scientific">Lygus hesperus</name>
    <name type="common">Western plant bug</name>
    <dbReference type="NCBI Taxonomy" id="30085"/>
    <lineage>
        <taxon>Eukaryota</taxon>
        <taxon>Metazoa</taxon>
        <taxon>Ecdysozoa</taxon>
        <taxon>Arthropoda</taxon>
        <taxon>Hexapoda</taxon>
        <taxon>Insecta</taxon>
        <taxon>Pterygota</taxon>
        <taxon>Neoptera</taxon>
        <taxon>Paraneoptera</taxon>
        <taxon>Hemiptera</taxon>
        <taxon>Heteroptera</taxon>
        <taxon>Panheteroptera</taxon>
        <taxon>Cimicomorpha</taxon>
        <taxon>Miridae</taxon>
        <taxon>Mirini</taxon>
        <taxon>Lygus</taxon>
    </lineage>
</organism>
<name>A0A0A9XVY5_LYGHE</name>
<dbReference type="EMBL" id="GBHO01022159">
    <property type="protein sequence ID" value="JAG21445.1"/>
    <property type="molecule type" value="Transcribed_RNA"/>
</dbReference>
<reference evidence="9" key="1">
    <citation type="journal article" date="2014" name="PLoS ONE">
        <title>Transcriptome-Based Identification of ABC Transporters in the Western Tarnished Plant Bug Lygus hesperus.</title>
        <authorList>
            <person name="Hull J.J."/>
            <person name="Chaney K."/>
            <person name="Geib S.M."/>
            <person name="Fabrick J.A."/>
            <person name="Brent C.S."/>
            <person name="Walsh D."/>
            <person name="Lavine L.C."/>
        </authorList>
    </citation>
    <scope>NUCLEOTIDE SEQUENCE</scope>
</reference>
<dbReference type="InterPro" id="IPR029063">
    <property type="entry name" value="SAM-dependent_MTases_sf"/>
</dbReference>
<sequence length="272" mass="29684">MRRIFAWIVAFGSGLFVSFVQYPLQPAMAWRSHGKSNVDLVMNLQKNQIIRSEEVANVMKSVDRANYVKNNSYMDVPQGIGYGVTISAPHMHAHALELLKDRLKPGARALDVGSGSGYLTACMALMVRPNGVAIGIDHIKELVDYSLSNVKTDQPDLIDSGAIKLIVGDGRLGYPESGPYDAIHVGAASPEVPHKLIDQLAPGGRLIVPIGPANGDQRLEQIDKGPNGEVTRTPLMGVVYVPLTDKSSQWPGSRWRKVVRAVIKQRRLENSS</sequence>
<keyword evidence="4 8" id="KW-0489">Methyltransferase</keyword>
<dbReference type="EC" id="2.1.1.77" evidence="8"/>
<evidence type="ECO:0000313" key="9">
    <source>
        <dbReference type="EMBL" id="JAG21445.1"/>
    </source>
</evidence>
<dbReference type="PROSITE" id="PS01279">
    <property type="entry name" value="PCMT"/>
    <property type="match status" value="1"/>
</dbReference>
<dbReference type="Pfam" id="PF01135">
    <property type="entry name" value="PCMT"/>
    <property type="match status" value="1"/>
</dbReference>
<accession>A0A0A9XVY5</accession>
<evidence type="ECO:0000256" key="6">
    <source>
        <dbReference type="ARBA" id="ARBA00022691"/>
    </source>
</evidence>